<dbReference type="InterPro" id="IPR036113">
    <property type="entry name" value="Asp/Glu-ADT_sf_sub_c"/>
</dbReference>
<dbReference type="InterPro" id="IPR003837">
    <property type="entry name" value="GatC"/>
</dbReference>
<dbReference type="PANTHER" id="PTHR15004:SF0">
    <property type="entry name" value="GLUTAMYL-TRNA(GLN) AMIDOTRANSFERASE SUBUNIT C, MITOCHONDRIAL"/>
    <property type="match status" value="1"/>
</dbReference>
<comment type="catalytic activity">
    <reaction evidence="1">
        <text>L-glutamyl-tRNA(Gln) + L-glutamine + ATP + H2O = L-glutaminyl-tRNA(Gln) + L-glutamate + ADP + phosphate + H(+)</text>
        <dbReference type="Rhea" id="RHEA:17521"/>
        <dbReference type="Rhea" id="RHEA-COMP:9681"/>
        <dbReference type="Rhea" id="RHEA-COMP:9684"/>
        <dbReference type="ChEBI" id="CHEBI:15377"/>
        <dbReference type="ChEBI" id="CHEBI:15378"/>
        <dbReference type="ChEBI" id="CHEBI:29985"/>
        <dbReference type="ChEBI" id="CHEBI:30616"/>
        <dbReference type="ChEBI" id="CHEBI:43474"/>
        <dbReference type="ChEBI" id="CHEBI:58359"/>
        <dbReference type="ChEBI" id="CHEBI:78520"/>
        <dbReference type="ChEBI" id="CHEBI:78521"/>
        <dbReference type="ChEBI" id="CHEBI:456216"/>
    </reaction>
</comment>
<comment type="catalytic activity">
    <reaction evidence="1">
        <text>L-aspartyl-tRNA(Asn) + L-glutamine + ATP + H2O = L-asparaginyl-tRNA(Asn) + L-glutamate + ADP + phosphate + 2 H(+)</text>
        <dbReference type="Rhea" id="RHEA:14513"/>
        <dbReference type="Rhea" id="RHEA-COMP:9674"/>
        <dbReference type="Rhea" id="RHEA-COMP:9677"/>
        <dbReference type="ChEBI" id="CHEBI:15377"/>
        <dbReference type="ChEBI" id="CHEBI:15378"/>
        <dbReference type="ChEBI" id="CHEBI:29985"/>
        <dbReference type="ChEBI" id="CHEBI:30616"/>
        <dbReference type="ChEBI" id="CHEBI:43474"/>
        <dbReference type="ChEBI" id="CHEBI:58359"/>
        <dbReference type="ChEBI" id="CHEBI:78515"/>
        <dbReference type="ChEBI" id="CHEBI:78516"/>
        <dbReference type="ChEBI" id="CHEBI:456216"/>
    </reaction>
</comment>
<dbReference type="Pfam" id="PF02686">
    <property type="entry name" value="GatC"/>
    <property type="match status" value="1"/>
</dbReference>
<dbReference type="RefSeq" id="WP_284279874.1">
    <property type="nucleotide sequence ID" value="NZ_BSOJ01000006.1"/>
</dbReference>
<comment type="caution">
    <text evidence="2">The sequence shown here is derived from an EMBL/GenBank/DDBJ whole genome shotgun (WGS) entry which is preliminary data.</text>
</comment>
<reference evidence="3" key="1">
    <citation type="journal article" date="2019" name="Int. J. Syst. Evol. Microbiol.">
        <title>The Global Catalogue of Microorganisms (GCM) 10K type strain sequencing project: providing services to taxonomists for standard genome sequencing and annotation.</title>
        <authorList>
            <consortium name="The Broad Institute Genomics Platform"/>
            <consortium name="The Broad Institute Genome Sequencing Center for Infectious Disease"/>
            <person name="Wu L."/>
            <person name="Ma J."/>
        </authorList>
    </citation>
    <scope>NUCLEOTIDE SEQUENCE [LARGE SCALE GENOMIC DNA]</scope>
    <source>
        <strain evidence="3">NBRC 105857</strain>
    </source>
</reference>
<evidence type="ECO:0000313" key="3">
    <source>
        <dbReference type="Proteomes" id="UP001156664"/>
    </source>
</evidence>
<comment type="function">
    <text evidence="1">Allows the formation of correctly charged Asn-tRNA(Asn) or Gln-tRNA(Gln) through the transamidation of misacylated Asp-tRNA(Asn) or Glu-tRNA(Gln) in organisms which lack either or both of asparaginyl-tRNA or glutaminyl-tRNA synthetases. The reaction takes place in the presence of glutamine and ATP through an activated phospho-Asp-tRNA(Asn) or phospho-Glu-tRNA(Gln).</text>
</comment>
<keyword evidence="1" id="KW-0547">Nucleotide-binding</keyword>
<protein>
    <recommendedName>
        <fullName evidence="1">Aspartyl/glutamyl-tRNA(Asn/Gln) amidotransferase subunit C</fullName>
        <shortName evidence="1">Asp/Glu-ADT subunit C</shortName>
        <ecNumber evidence="1">6.3.5.-</ecNumber>
    </recommendedName>
</protein>
<organism evidence="2 3">
    <name type="scientific">Limnobacter litoralis</name>
    <dbReference type="NCBI Taxonomy" id="481366"/>
    <lineage>
        <taxon>Bacteria</taxon>
        <taxon>Pseudomonadati</taxon>
        <taxon>Pseudomonadota</taxon>
        <taxon>Betaproteobacteria</taxon>
        <taxon>Burkholderiales</taxon>
        <taxon>Burkholderiaceae</taxon>
        <taxon>Limnobacter</taxon>
    </lineage>
</organism>
<name>A0ABQ5YRG0_9BURK</name>
<evidence type="ECO:0000313" key="2">
    <source>
        <dbReference type="EMBL" id="GLR25513.1"/>
    </source>
</evidence>
<dbReference type="SUPFAM" id="SSF141000">
    <property type="entry name" value="Glu-tRNAGln amidotransferase C subunit"/>
    <property type="match status" value="1"/>
</dbReference>
<sequence length="99" mass="10732">MSLNADQVAKVAALARLKLPGEQLLQVQEQLNDIMGLVDQLGEQDTTGVEPLAHPLAIVQQVALRLRPDEVTETDQREANLANAPATQNGLFLVPKVIE</sequence>
<dbReference type="NCBIfam" id="TIGR00135">
    <property type="entry name" value="gatC"/>
    <property type="match status" value="1"/>
</dbReference>
<dbReference type="Proteomes" id="UP001156664">
    <property type="component" value="Unassembled WGS sequence"/>
</dbReference>
<keyword evidence="1" id="KW-0067">ATP-binding</keyword>
<accession>A0ABQ5YRG0</accession>
<comment type="subunit">
    <text evidence="1">Heterotrimer of A, B and C subunits.</text>
</comment>
<dbReference type="Gene3D" id="1.10.20.60">
    <property type="entry name" value="Glu-tRNAGln amidotransferase C subunit, N-terminal domain"/>
    <property type="match status" value="1"/>
</dbReference>
<comment type="similarity">
    <text evidence="1">Belongs to the GatC family.</text>
</comment>
<evidence type="ECO:0000256" key="1">
    <source>
        <dbReference type="HAMAP-Rule" id="MF_00122"/>
    </source>
</evidence>
<dbReference type="PANTHER" id="PTHR15004">
    <property type="entry name" value="GLUTAMYL-TRNA(GLN) AMIDOTRANSFERASE SUBUNIT C, MITOCHONDRIAL"/>
    <property type="match status" value="1"/>
</dbReference>
<dbReference type="HAMAP" id="MF_00122">
    <property type="entry name" value="GatC"/>
    <property type="match status" value="1"/>
</dbReference>
<dbReference type="EMBL" id="BSOJ01000006">
    <property type="protein sequence ID" value="GLR25513.1"/>
    <property type="molecule type" value="Genomic_DNA"/>
</dbReference>
<gene>
    <name evidence="1 2" type="primary">gatC</name>
    <name evidence="2" type="ORF">GCM10007875_06010</name>
</gene>
<dbReference type="EC" id="6.3.5.-" evidence="1"/>
<keyword evidence="1" id="KW-0436">Ligase</keyword>
<keyword evidence="3" id="KW-1185">Reference proteome</keyword>
<keyword evidence="1" id="KW-0648">Protein biosynthesis</keyword>
<proteinExistence type="inferred from homology"/>